<dbReference type="PANTHER" id="PTHR30511:SF0">
    <property type="entry name" value="ALANINE RACEMASE, CATABOLIC-RELATED"/>
    <property type="match status" value="1"/>
</dbReference>
<dbReference type="GO" id="GO:0030170">
    <property type="term" value="F:pyridoxal phosphate binding"/>
    <property type="evidence" value="ECO:0007669"/>
    <property type="project" value="TreeGrafter"/>
</dbReference>
<comment type="cofactor">
    <cofactor evidence="1">
        <name>pyridoxal 5'-phosphate</name>
        <dbReference type="ChEBI" id="CHEBI:597326"/>
    </cofactor>
</comment>
<evidence type="ECO:0000259" key="4">
    <source>
        <dbReference type="SMART" id="SM01005"/>
    </source>
</evidence>
<dbReference type="EMBL" id="CAFAAO010000004">
    <property type="protein sequence ID" value="CAB4797591.1"/>
    <property type="molecule type" value="Genomic_DNA"/>
</dbReference>
<evidence type="ECO:0000256" key="2">
    <source>
        <dbReference type="ARBA" id="ARBA00022898"/>
    </source>
</evidence>
<accession>A0A6J7BL96</accession>
<feature type="domain" description="Alanine racemase C-terminal" evidence="4">
    <location>
        <begin position="246"/>
        <end position="373"/>
    </location>
</feature>
<dbReference type="GO" id="GO:0008784">
    <property type="term" value="F:alanine racemase activity"/>
    <property type="evidence" value="ECO:0007669"/>
    <property type="project" value="InterPro"/>
</dbReference>
<evidence type="ECO:0000313" key="7">
    <source>
        <dbReference type="EMBL" id="CAB4702306.1"/>
    </source>
</evidence>
<evidence type="ECO:0000313" key="10">
    <source>
        <dbReference type="EMBL" id="CAB4846407.1"/>
    </source>
</evidence>
<dbReference type="PANTHER" id="PTHR30511">
    <property type="entry name" value="ALANINE RACEMASE"/>
    <property type="match status" value="1"/>
</dbReference>
<dbReference type="FunFam" id="3.20.20.10:FF:000002">
    <property type="entry name" value="Alanine racemase"/>
    <property type="match status" value="1"/>
</dbReference>
<dbReference type="GO" id="GO:0005829">
    <property type="term" value="C:cytosol"/>
    <property type="evidence" value="ECO:0007669"/>
    <property type="project" value="TreeGrafter"/>
</dbReference>
<dbReference type="Gene3D" id="3.20.20.10">
    <property type="entry name" value="Alanine racemase"/>
    <property type="match status" value="1"/>
</dbReference>
<dbReference type="InterPro" id="IPR029066">
    <property type="entry name" value="PLP-binding_barrel"/>
</dbReference>
<sequence>MTAHVTAKIDLGALAHNVQVLKERTGGRKLMIVVKADAYGHGLVKCGQAAVNAGADYLGVALLEEAVALREGNVPGPILAWLNTPNDRFSECIARDIDLGVNSIATLKAISNAAYSVDRVARVHVKVDTGLHRNGVTLNDLPELIAALTKAQEEGTVKVIGVMSHFAYADEPSNPTIAIQIAEFKQAVDQLEAAGIELEFKHLANSAATLGLPETYFNMVRPGVAAYGVSPGEEVGQAVDFDLKPVMTLTAPIVLLKNVPAGSGVSYAHQYHTSADTTLALIPAGYADGIPRSATNKGPVLVGGEIRKVAGRVCMDQFVLDVGNLDVSLGEEVILFGDPSRGEPSVEDWATAADTISYEIITRIGPRVHREYLNNSW</sequence>
<evidence type="ECO:0000313" key="9">
    <source>
        <dbReference type="EMBL" id="CAB4797591.1"/>
    </source>
</evidence>
<dbReference type="EMBL" id="CAESAI010000008">
    <property type="protein sequence ID" value="CAB4335114.1"/>
    <property type="molecule type" value="Genomic_DNA"/>
</dbReference>
<dbReference type="InterPro" id="IPR009006">
    <property type="entry name" value="Ala_racemase/Decarboxylase_C"/>
</dbReference>
<gene>
    <name evidence="7" type="ORF">UFOPK2648_00382</name>
    <name evidence="8" type="ORF">UFOPK2824_00041</name>
    <name evidence="9" type="ORF">UFOPK3037_00400</name>
    <name evidence="10" type="ORF">UFOPK3278_00308</name>
    <name evidence="5" type="ORF">UFOPK3406_00524</name>
    <name evidence="6" type="ORF">UFOPK3925_01342</name>
    <name evidence="11" type="ORF">UFOPK4097_00862</name>
    <name evidence="12" type="ORF">UFOPK4301_00075</name>
</gene>
<proteinExistence type="inferred from homology"/>
<evidence type="ECO:0000313" key="5">
    <source>
        <dbReference type="EMBL" id="CAB4335114.1"/>
    </source>
</evidence>
<dbReference type="EMBL" id="CAFBPK010000012">
    <property type="protein sequence ID" value="CAB5019857.1"/>
    <property type="molecule type" value="Genomic_DNA"/>
</dbReference>
<reference evidence="10" key="1">
    <citation type="submission" date="2020-05" db="EMBL/GenBank/DDBJ databases">
        <authorList>
            <person name="Chiriac C."/>
            <person name="Salcher M."/>
            <person name="Ghai R."/>
            <person name="Kavagutti S V."/>
        </authorList>
    </citation>
    <scope>NUCLEOTIDE SEQUENCE</scope>
</reference>
<dbReference type="Gene3D" id="2.40.37.10">
    <property type="entry name" value="Lyase, Ornithine Decarboxylase, Chain A, domain 1"/>
    <property type="match status" value="1"/>
</dbReference>
<dbReference type="InterPro" id="IPR011079">
    <property type="entry name" value="Ala_racemase_C"/>
</dbReference>
<dbReference type="GO" id="GO:0030632">
    <property type="term" value="P:D-alanine biosynthetic process"/>
    <property type="evidence" value="ECO:0007669"/>
    <property type="project" value="TreeGrafter"/>
</dbReference>
<dbReference type="EMBL" id="CAFBQG010000004">
    <property type="protein sequence ID" value="CAB5044046.1"/>
    <property type="molecule type" value="Genomic_DNA"/>
</dbReference>
<evidence type="ECO:0000313" key="6">
    <source>
        <dbReference type="EMBL" id="CAB4344177.1"/>
    </source>
</evidence>
<dbReference type="EMBL" id="CAEZZD010000003">
    <property type="protein sequence ID" value="CAB4739259.1"/>
    <property type="molecule type" value="Genomic_DNA"/>
</dbReference>
<protein>
    <submittedName>
        <fullName evidence="10">Unannotated protein</fullName>
    </submittedName>
</protein>
<dbReference type="CDD" id="cd00430">
    <property type="entry name" value="PLPDE_III_AR"/>
    <property type="match status" value="1"/>
</dbReference>
<dbReference type="HAMAP" id="MF_01201">
    <property type="entry name" value="Ala_racemase"/>
    <property type="match status" value="1"/>
</dbReference>
<dbReference type="NCBIfam" id="TIGR00492">
    <property type="entry name" value="alr"/>
    <property type="match status" value="1"/>
</dbReference>
<evidence type="ECO:0000313" key="11">
    <source>
        <dbReference type="EMBL" id="CAB5019857.1"/>
    </source>
</evidence>
<evidence type="ECO:0000256" key="1">
    <source>
        <dbReference type="ARBA" id="ARBA00001933"/>
    </source>
</evidence>
<dbReference type="AlphaFoldDB" id="A0A6J7BL96"/>
<dbReference type="InterPro" id="IPR000821">
    <property type="entry name" value="Ala_racemase"/>
</dbReference>
<dbReference type="Pfam" id="PF00842">
    <property type="entry name" value="Ala_racemase_C"/>
    <property type="match status" value="1"/>
</dbReference>
<dbReference type="Pfam" id="PF01168">
    <property type="entry name" value="Ala_racemase_N"/>
    <property type="match status" value="1"/>
</dbReference>
<keyword evidence="3" id="KW-0413">Isomerase</keyword>
<evidence type="ECO:0000313" key="8">
    <source>
        <dbReference type="EMBL" id="CAB4739259.1"/>
    </source>
</evidence>
<dbReference type="GO" id="GO:0009252">
    <property type="term" value="P:peptidoglycan biosynthetic process"/>
    <property type="evidence" value="ECO:0007669"/>
    <property type="project" value="TreeGrafter"/>
</dbReference>
<name>A0A6J7BL96_9ZZZZ</name>
<evidence type="ECO:0000256" key="3">
    <source>
        <dbReference type="ARBA" id="ARBA00023235"/>
    </source>
</evidence>
<dbReference type="PRINTS" id="PR00992">
    <property type="entry name" value="ALARACEMASE"/>
</dbReference>
<dbReference type="FunFam" id="2.40.37.10:FF:000015">
    <property type="entry name" value="Alanine racemase"/>
    <property type="match status" value="1"/>
</dbReference>
<dbReference type="SUPFAM" id="SSF50621">
    <property type="entry name" value="Alanine racemase C-terminal domain-like"/>
    <property type="match status" value="1"/>
</dbReference>
<dbReference type="InterPro" id="IPR001608">
    <property type="entry name" value="Ala_racemase_N"/>
</dbReference>
<organism evidence="10">
    <name type="scientific">freshwater metagenome</name>
    <dbReference type="NCBI Taxonomy" id="449393"/>
    <lineage>
        <taxon>unclassified sequences</taxon>
        <taxon>metagenomes</taxon>
        <taxon>ecological metagenomes</taxon>
    </lineage>
</organism>
<keyword evidence="2" id="KW-0663">Pyridoxal phosphate</keyword>
<evidence type="ECO:0000313" key="12">
    <source>
        <dbReference type="EMBL" id="CAB5044046.1"/>
    </source>
</evidence>
<dbReference type="PROSITE" id="PS00395">
    <property type="entry name" value="ALANINE_RACEMASE"/>
    <property type="match status" value="1"/>
</dbReference>
<dbReference type="SUPFAM" id="SSF51419">
    <property type="entry name" value="PLP-binding barrel"/>
    <property type="match status" value="1"/>
</dbReference>
<dbReference type="EMBL" id="CAEZYC010000012">
    <property type="protein sequence ID" value="CAB4702306.1"/>
    <property type="molecule type" value="Genomic_DNA"/>
</dbReference>
<dbReference type="EMBL" id="CAESAD010000012">
    <property type="protein sequence ID" value="CAB4344177.1"/>
    <property type="molecule type" value="Genomic_DNA"/>
</dbReference>
<dbReference type="InterPro" id="IPR020622">
    <property type="entry name" value="Ala_racemase_pyridoxalP-BS"/>
</dbReference>
<dbReference type="SMART" id="SM01005">
    <property type="entry name" value="Ala_racemase_C"/>
    <property type="match status" value="1"/>
</dbReference>
<dbReference type="EMBL" id="CAFBIX010000005">
    <property type="protein sequence ID" value="CAB4846407.1"/>
    <property type="molecule type" value="Genomic_DNA"/>
</dbReference>